<feature type="region of interest" description="Disordered" evidence="4">
    <location>
        <begin position="135"/>
        <end position="156"/>
    </location>
</feature>
<evidence type="ECO:0000256" key="1">
    <source>
        <dbReference type="ARBA" id="ARBA00006291"/>
    </source>
</evidence>
<dbReference type="GO" id="GO:1901891">
    <property type="term" value="P:regulation of cell septum assembly"/>
    <property type="evidence" value="ECO:0007669"/>
    <property type="project" value="InterPro"/>
</dbReference>
<evidence type="ECO:0000259" key="6">
    <source>
        <dbReference type="Pfam" id="PF05209"/>
    </source>
</evidence>
<evidence type="ECO:0000313" key="7">
    <source>
        <dbReference type="EMBL" id="QWT48931.1"/>
    </source>
</evidence>
<dbReference type="Pfam" id="PF05209">
    <property type="entry name" value="MinC_N"/>
    <property type="match status" value="1"/>
</dbReference>
<dbReference type="Proteomes" id="UP000683428">
    <property type="component" value="Chromosome"/>
</dbReference>
<gene>
    <name evidence="3 7" type="primary">minC</name>
    <name evidence="7" type="ORF">Azoinq_14075</name>
</gene>
<feature type="domain" description="Septum formation inhibitor MinC N-terminal" evidence="6">
    <location>
        <begin position="7"/>
        <end position="80"/>
    </location>
</feature>
<keyword evidence="8" id="KW-1185">Reference proteome</keyword>
<feature type="compositionally biased region" description="Pro residues" evidence="4">
    <location>
        <begin position="143"/>
        <end position="153"/>
    </location>
</feature>
<dbReference type="PANTHER" id="PTHR34108">
    <property type="entry name" value="SEPTUM SITE-DETERMINING PROTEIN MINC"/>
    <property type="match status" value="1"/>
</dbReference>
<dbReference type="InterPro" id="IPR013033">
    <property type="entry name" value="MinC"/>
</dbReference>
<proteinExistence type="inferred from homology"/>
<dbReference type="AlphaFoldDB" id="A0A975XUL6"/>
<comment type="similarity">
    <text evidence="1 3">Belongs to the MinC family.</text>
</comment>
<evidence type="ECO:0000256" key="4">
    <source>
        <dbReference type="SAM" id="MobiDB-lite"/>
    </source>
</evidence>
<dbReference type="HAMAP" id="MF_00267">
    <property type="entry name" value="MinC"/>
    <property type="match status" value="1"/>
</dbReference>
<organism evidence="7 8">
    <name type="scientific">Azospira inquinata</name>
    <dbReference type="NCBI Taxonomy" id="2785627"/>
    <lineage>
        <taxon>Bacteria</taxon>
        <taxon>Pseudomonadati</taxon>
        <taxon>Pseudomonadota</taxon>
        <taxon>Betaproteobacteria</taxon>
        <taxon>Rhodocyclales</taxon>
        <taxon>Rhodocyclaceae</taxon>
        <taxon>Azospira</taxon>
    </lineage>
</organism>
<keyword evidence="3" id="KW-0717">Septation</keyword>
<dbReference type="GO" id="GO:0000917">
    <property type="term" value="P:division septum assembly"/>
    <property type="evidence" value="ECO:0007669"/>
    <property type="project" value="UniProtKB-KW"/>
</dbReference>
<evidence type="ECO:0000256" key="3">
    <source>
        <dbReference type="HAMAP-Rule" id="MF_00267"/>
    </source>
</evidence>
<feature type="domain" description="Septum formation inhibitor MinC C-terminal" evidence="5">
    <location>
        <begin position="157"/>
        <end position="254"/>
    </location>
</feature>
<dbReference type="RefSeq" id="WP_216128274.1">
    <property type="nucleotide sequence ID" value="NZ_CP064782.1"/>
</dbReference>
<evidence type="ECO:0000259" key="5">
    <source>
        <dbReference type="Pfam" id="PF03775"/>
    </source>
</evidence>
<dbReference type="GO" id="GO:0000902">
    <property type="term" value="P:cell morphogenesis"/>
    <property type="evidence" value="ECO:0007669"/>
    <property type="project" value="InterPro"/>
</dbReference>
<dbReference type="GO" id="GO:0051302">
    <property type="term" value="P:regulation of cell division"/>
    <property type="evidence" value="ECO:0007669"/>
    <property type="project" value="InterPro"/>
</dbReference>
<sequence>MKSAPTIEFKGTNLSLMVLQATLRSGDPEAVAAALEALCGPTPDFFSGEPTVFDLAELGSSAPVDWAGLLPLLRRYRISPLGVRNAGPEQGEAARAAGLILVEDAEIHTRAPARSPEPAPPVEAVPVAEVPPPAPAVQAAPAPVAPPVPPPPSGSIIVDRPLRSGQQVYARGGDVVVLAMVNPGAEVIADGNIHVYAPLRGRALAGAQGNTEARILTTCFEAELTSIAGVYRTFESGTEKALTGQPVQVRLENEPGGQHQRLVLEALTIR</sequence>
<dbReference type="Pfam" id="PF03775">
    <property type="entry name" value="MinC_C"/>
    <property type="match status" value="1"/>
</dbReference>
<accession>A0A975XUL6</accession>
<dbReference type="NCBIfam" id="TIGR01222">
    <property type="entry name" value="minC"/>
    <property type="match status" value="1"/>
</dbReference>
<keyword evidence="3" id="KW-0131">Cell cycle</keyword>
<evidence type="ECO:0000313" key="8">
    <source>
        <dbReference type="Proteomes" id="UP000683428"/>
    </source>
</evidence>
<comment type="function">
    <text evidence="2 3">Cell division inhibitor that blocks the formation of polar Z ring septums. Rapidly oscillates between the poles of the cell to destabilize FtsZ filaments that have formed before they mature into polar Z rings. Prevents FtsZ polymerization.</text>
</comment>
<evidence type="ECO:0000256" key="2">
    <source>
        <dbReference type="ARBA" id="ARBA00025606"/>
    </source>
</evidence>
<comment type="subunit">
    <text evidence="3">Interacts with MinD and FtsZ.</text>
</comment>
<dbReference type="KEGG" id="aiq:Azoinq_14075"/>
<dbReference type="PANTHER" id="PTHR34108:SF1">
    <property type="entry name" value="SEPTUM SITE-DETERMINING PROTEIN MINC"/>
    <property type="match status" value="1"/>
</dbReference>
<dbReference type="InterPro" id="IPR005526">
    <property type="entry name" value="Septum_form_inhib_MinC_C"/>
</dbReference>
<keyword evidence="3" id="KW-0132">Cell division</keyword>
<reference evidence="7" key="1">
    <citation type="submission" date="2020-11" db="EMBL/GenBank/DDBJ databases">
        <title>Azospira inquinata sp. nov.</title>
        <authorList>
            <person name="Moe W.M."/>
            <person name="Mikes M.C."/>
        </authorList>
    </citation>
    <scope>NUCLEOTIDE SEQUENCE</scope>
    <source>
        <strain evidence="7">Azo-3</strain>
    </source>
</reference>
<name>A0A975XUL6_9RHOO</name>
<protein>
    <recommendedName>
        <fullName evidence="3">Probable septum site-determining protein MinC</fullName>
    </recommendedName>
</protein>
<dbReference type="EMBL" id="CP064782">
    <property type="protein sequence ID" value="QWT48931.1"/>
    <property type="molecule type" value="Genomic_DNA"/>
</dbReference>
<dbReference type="InterPro" id="IPR007874">
    <property type="entry name" value="MinC_N"/>
</dbReference>